<dbReference type="KEGG" id="pap:PSPA7_2399"/>
<dbReference type="HOGENOM" id="CLU_962645_0_0_6"/>
<sequence>MRLISARQAWHDAFYESRSSVLAVAADKAALGKKGRVANETPPDRKDTNGRSAHMLAAGLVQAAIRSLPKPLQHFGHTLYSPLANGDDVAIAHGLVWIGAGIGQLTQRQGERAYWMALAAINSHKRAVNGRDTLRPGEVCLFIEERLGCRIDPGNWARDYASTWERLARHIDKLDAQVLRPVAEVVAKQRGFRKGSGWRWQQVDRDAVAVQRAEAYAKCREHHQQRLAERLREMSDHQLTAWAARMKRYGEAYRAEWGDDVLELPEVHQRYHDRVAAYWAQRERLKQVA</sequence>
<evidence type="ECO:0000313" key="1">
    <source>
        <dbReference type="EMBL" id="ABR83627.1"/>
    </source>
</evidence>
<dbReference type="AlphaFoldDB" id="A6V3Y1"/>
<gene>
    <name evidence="1" type="ordered locus">PSPA7_2399</name>
</gene>
<dbReference type="RefSeq" id="WP_012075322.1">
    <property type="nucleotide sequence ID" value="NC_009656.1"/>
</dbReference>
<name>A6V3Y1_PSEP7</name>
<reference evidence="1 2" key="2">
    <citation type="journal article" date="2010" name="PLoS ONE">
        <title>Complete genome sequence of the multiresistant taxonomic outlier Pseudomonas aeruginosa PA7.</title>
        <authorList>
            <person name="Roy P.H."/>
            <person name="Tetu S.G."/>
            <person name="Larouche A."/>
            <person name="Elbourne L."/>
            <person name="Tremblay S."/>
            <person name="Ren Q."/>
            <person name="Dodson R."/>
            <person name="Harkins D."/>
            <person name="Shay R."/>
            <person name="Watkins K."/>
            <person name="Mahamoud Y."/>
            <person name="Paulsen I.T."/>
        </authorList>
    </citation>
    <scope>NUCLEOTIDE SEQUENCE [LARGE SCALE GENOMIC DNA]</scope>
    <source>
        <strain evidence="1 2">PA7</strain>
    </source>
</reference>
<reference evidence="1 2" key="1">
    <citation type="submission" date="2007-06" db="EMBL/GenBank/DDBJ databases">
        <authorList>
            <person name="Dodson R.J."/>
            <person name="Harkins D."/>
            <person name="Paulsen I.T."/>
        </authorList>
    </citation>
    <scope>NUCLEOTIDE SEQUENCE [LARGE SCALE GENOMIC DNA]</scope>
    <source>
        <strain evidence="1 2">PA7</strain>
    </source>
</reference>
<dbReference type="EMBL" id="CP000744">
    <property type="protein sequence ID" value="ABR83627.1"/>
    <property type="molecule type" value="Genomic_DNA"/>
</dbReference>
<protein>
    <submittedName>
        <fullName evidence="1">Uncharacterized protein</fullName>
    </submittedName>
</protein>
<dbReference type="Proteomes" id="UP000001582">
    <property type="component" value="Chromosome"/>
</dbReference>
<organism evidence="1 2">
    <name type="scientific">Pseudomonas paraeruginosa (strain DSM 24068 / PA7)</name>
    <name type="common">Pseudomonas aeruginosa (strain PA7)</name>
    <dbReference type="NCBI Taxonomy" id="381754"/>
    <lineage>
        <taxon>Bacteria</taxon>
        <taxon>Pseudomonadati</taxon>
        <taxon>Pseudomonadota</taxon>
        <taxon>Gammaproteobacteria</taxon>
        <taxon>Pseudomonadales</taxon>
        <taxon>Pseudomonadaceae</taxon>
        <taxon>Pseudomonas</taxon>
        <taxon>Pseudomonas paraeruginosa</taxon>
    </lineage>
</organism>
<accession>A6V3Y1</accession>
<evidence type="ECO:0000313" key="2">
    <source>
        <dbReference type="Proteomes" id="UP000001582"/>
    </source>
</evidence>
<proteinExistence type="predicted"/>